<reference evidence="1" key="1">
    <citation type="submission" date="2024-12" db="EMBL/GenBank/DDBJ databases">
        <title>Comparative genomics and development of molecular markers within Purpureocillium lilacinum and among Purpureocillium species.</title>
        <authorList>
            <person name="Yeh Z.-Y."/>
            <person name="Ni N.-T."/>
            <person name="Lo P.-H."/>
            <person name="Mushyakhwo K."/>
            <person name="Lin C.-F."/>
            <person name="Nai Y.-S."/>
        </authorList>
    </citation>
    <scope>NUCLEOTIDE SEQUENCE</scope>
    <source>
        <strain evidence="1">NCHU-NPUST-175</strain>
    </source>
</reference>
<name>A0ACC4DV82_PURLI</name>
<sequence>MDVDGSSVASTATPPAGSEGTNGLSIDDPDVRLAAEALGDLRADFVSSPPDSGSLPPMSPQMVAAQTPAPRKSRSPHQSEPLLSLLTTSHPLISSTIGGASSAYGGAKNFSPRFKSGAEYVEGYLTPIANTVNSVGRVTGVEGGKRRKMGGSNETSQSVMDQARDLKKLTVDTLPAYDDMRSPAYTETAGPQNPPRSNPANAPWQSRLIMSTSGLSVAMSAESLRSLKYCLKWLRWSNDHMSRVIGNLKSALEEYEKVDDEVAEGQGQDGNDEPLAAGQKTPQESRMELADKINTLKRDVLTTLQDSINTVSKYTGGALPENARTLVRRHLTSLLQRFRVATMPSSAEGGAKDSDSAIREGAQKVLVLAKEGLDMVTQITGVVDGTIYKKRRRKAII</sequence>
<gene>
    <name evidence="1" type="ORF">ACCO45_007375</name>
</gene>
<proteinExistence type="predicted"/>
<evidence type="ECO:0000313" key="1">
    <source>
        <dbReference type="EMBL" id="KAL3959213.1"/>
    </source>
</evidence>
<dbReference type="Proteomes" id="UP001638806">
    <property type="component" value="Unassembled WGS sequence"/>
</dbReference>
<dbReference type="EMBL" id="JBGNUJ010000006">
    <property type="protein sequence ID" value="KAL3959213.1"/>
    <property type="molecule type" value="Genomic_DNA"/>
</dbReference>
<keyword evidence="2" id="KW-1185">Reference proteome</keyword>
<comment type="caution">
    <text evidence="1">The sequence shown here is derived from an EMBL/GenBank/DDBJ whole genome shotgun (WGS) entry which is preliminary data.</text>
</comment>
<evidence type="ECO:0000313" key="2">
    <source>
        <dbReference type="Proteomes" id="UP001638806"/>
    </source>
</evidence>
<organism evidence="1 2">
    <name type="scientific">Purpureocillium lilacinum</name>
    <name type="common">Paecilomyces lilacinus</name>
    <dbReference type="NCBI Taxonomy" id="33203"/>
    <lineage>
        <taxon>Eukaryota</taxon>
        <taxon>Fungi</taxon>
        <taxon>Dikarya</taxon>
        <taxon>Ascomycota</taxon>
        <taxon>Pezizomycotina</taxon>
        <taxon>Sordariomycetes</taxon>
        <taxon>Hypocreomycetidae</taxon>
        <taxon>Hypocreales</taxon>
        <taxon>Ophiocordycipitaceae</taxon>
        <taxon>Purpureocillium</taxon>
    </lineage>
</organism>
<accession>A0ACC4DV82</accession>
<protein>
    <submittedName>
        <fullName evidence="1">Uncharacterized protein</fullName>
    </submittedName>
</protein>